<organism evidence="1">
    <name type="scientific">Vibrio cholerae (strain MO10)</name>
    <dbReference type="NCBI Taxonomy" id="345072"/>
    <lineage>
        <taxon>Bacteria</taxon>
        <taxon>Pseudomonadati</taxon>
        <taxon>Pseudomonadota</taxon>
        <taxon>Gammaproteobacteria</taxon>
        <taxon>Vibrionales</taxon>
        <taxon>Vibrionaceae</taxon>
        <taxon>Vibrio</taxon>
    </lineage>
</organism>
<dbReference type="EMBL" id="DS990137">
    <property type="protein sequence ID" value="EET24725.1"/>
    <property type="molecule type" value="Genomic_DNA"/>
</dbReference>
<protein>
    <submittedName>
        <fullName evidence="1">Uncharacterized protein</fullName>
    </submittedName>
</protein>
<proteinExistence type="predicted"/>
<reference evidence="1" key="1">
    <citation type="submission" date="2005-09" db="EMBL/GenBank/DDBJ databases">
        <title>Annotation of Vibrio cholerae MO10.</title>
        <authorList>
            <person name="Colwell R."/>
            <person name="Grim C.J."/>
            <person name="Young S."/>
            <person name="Jaffe D."/>
            <person name="Gnerre S."/>
            <person name="Berlin A."/>
            <person name="Heiman D."/>
            <person name="Hepburn T."/>
            <person name="Shea T."/>
            <person name="Sykes S."/>
            <person name="Yandava C."/>
            <person name="Alvarado L."/>
            <person name="Kodira C."/>
            <person name="Borodovsky M."/>
            <person name="Heidelberg J."/>
            <person name="Lander E."/>
            <person name="Galagan J."/>
            <person name="Nusbaum C."/>
            <person name="Birren B."/>
        </authorList>
    </citation>
    <scope>NUCLEOTIDE SEQUENCE [LARGE SCALE GENOMIC DNA]</scope>
    <source>
        <strain evidence="1">MO10</strain>
    </source>
</reference>
<evidence type="ECO:0000313" key="1">
    <source>
        <dbReference type="EMBL" id="EET24725.1"/>
    </source>
</evidence>
<dbReference type="AlphaFoldDB" id="A0A0X1L2E7"/>
<dbReference type="Proteomes" id="UP000004687">
    <property type="component" value="Unassembled WGS sequence"/>
</dbReference>
<reference evidence="1" key="2">
    <citation type="submission" date="2008-07" db="EMBL/GenBank/DDBJ databases">
        <authorList>
            <consortium name="Broad Institute Genome Sequencing Platform"/>
            <person name="Colwell R."/>
            <person name="Grim C.J."/>
            <person name="Young S."/>
            <person name="Jaffe D."/>
            <person name="Gnerre S."/>
            <person name="Berlin A."/>
            <person name="Heiman D."/>
            <person name="Hepburn T."/>
            <person name="Shea T."/>
            <person name="Sykes S."/>
            <person name="Alvarado L."/>
            <person name="Kodira C."/>
            <person name="Heidelberg J."/>
            <person name="Lander E."/>
            <person name="Galagan J."/>
            <person name="Nusbaum C."/>
            <person name="Birren B."/>
        </authorList>
    </citation>
    <scope>NUCLEOTIDE SEQUENCE [LARGE SCALE GENOMIC DNA]</scope>
    <source>
        <strain evidence="1">MO10</strain>
    </source>
</reference>
<gene>
    <name evidence="1" type="ORF">VchoM_02752</name>
</gene>
<accession>A0A0X1L2E7</accession>
<dbReference type="HOGENOM" id="CLU_3241203_0_0_6"/>
<sequence>MKIHSLTAHLQIQVVWMPNARIDLKLSNKCAEWISVVNYLYVM</sequence>
<name>A0A0X1L2E7_VIBCO</name>